<sequence length="41" mass="4487">MTGTFREVEITAITGVSFCDALFRMPVIAVIDIGGYFECGR</sequence>
<organism evidence="1">
    <name type="scientific">uncultured Chloroflexia bacterium</name>
    <dbReference type="NCBI Taxonomy" id="1672391"/>
    <lineage>
        <taxon>Bacteria</taxon>
        <taxon>Bacillati</taxon>
        <taxon>Chloroflexota</taxon>
        <taxon>Chloroflexia</taxon>
        <taxon>environmental samples</taxon>
    </lineage>
</organism>
<name>A0A6J4MPD0_9CHLR</name>
<protein>
    <submittedName>
        <fullName evidence="1">Uncharacterized protein</fullName>
    </submittedName>
</protein>
<dbReference type="EMBL" id="CADCTR010002662">
    <property type="protein sequence ID" value="CAA9365063.1"/>
    <property type="molecule type" value="Genomic_DNA"/>
</dbReference>
<dbReference type="AlphaFoldDB" id="A0A6J4MPD0"/>
<proteinExistence type="predicted"/>
<accession>A0A6J4MPD0</accession>
<reference evidence="1" key="1">
    <citation type="submission" date="2020-02" db="EMBL/GenBank/DDBJ databases">
        <authorList>
            <person name="Meier V. D."/>
        </authorList>
    </citation>
    <scope>NUCLEOTIDE SEQUENCE</scope>
    <source>
        <strain evidence="1">AVDCRST_MAG93</strain>
    </source>
</reference>
<gene>
    <name evidence="1" type="ORF">AVDCRST_MAG93-7911</name>
</gene>
<evidence type="ECO:0000313" key="1">
    <source>
        <dbReference type="EMBL" id="CAA9365063.1"/>
    </source>
</evidence>